<evidence type="ECO:0000313" key="7">
    <source>
        <dbReference type="Proteomes" id="UP000028091"/>
    </source>
</evidence>
<dbReference type="SUPFAM" id="SSF57829">
    <property type="entry name" value="Zn-binding ribosomal proteins"/>
    <property type="match status" value="1"/>
</dbReference>
<dbReference type="InterPro" id="IPR001705">
    <property type="entry name" value="Ribosomal_bL33"/>
</dbReference>
<dbReference type="AlphaFoldDB" id="A0A081LCX1"/>
<organism evidence="6 7">
    <name type="scientific">Bacillus zhangzhouensis</name>
    <dbReference type="NCBI Taxonomy" id="1178540"/>
    <lineage>
        <taxon>Bacteria</taxon>
        <taxon>Bacillati</taxon>
        <taxon>Bacillota</taxon>
        <taxon>Bacilli</taxon>
        <taxon>Bacillales</taxon>
        <taxon>Bacillaceae</taxon>
        <taxon>Bacillus</taxon>
    </lineage>
</organism>
<evidence type="ECO:0000256" key="2">
    <source>
        <dbReference type="ARBA" id="ARBA00022980"/>
    </source>
</evidence>
<dbReference type="HAMAP" id="MF_00294">
    <property type="entry name" value="Ribosomal_bL33"/>
    <property type="match status" value="1"/>
</dbReference>
<dbReference type="PANTHER" id="PTHR43168">
    <property type="entry name" value="50S RIBOSOMAL PROTEIN L33, CHLOROPLASTIC"/>
    <property type="match status" value="1"/>
</dbReference>
<keyword evidence="3 5" id="KW-0687">Ribonucleoprotein</keyword>
<sequence length="49" mass="5946">MRVNITLACTECGERNYITKKNKRNNPDRVEFKKYCSRDKKQTLHRETK</sequence>
<protein>
    <recommendedName>
        <fullName evidence="4 5">Large ribosomal subunit protein bL33</fullName>
    </recommendedName>
</protein>
<dbReference type="EMBL" id="JOTP01000005">
    <property type="protein sequence ID" value="KEP27097.1"/>
    <property type="molecule type" value="Genomic_DNA"/>
</dbReference>
<dbReference type="PROSITE" id="PS00582">
    <property type="entry name" value="RIBOSOMAL_L33"/>
    <property type="match status" value="1"/>
</dbReference>
<dbReference type="GO" id="GO:0005840">
    <property type="term" value="C:ribosome"/>
    <property type="evidence" value="ECO:0007669"/>
    <property type="project" value="UniProtKB-KW"/>
</dbReference>
<keyword evidence="7" id="KW-1185">Reference proteome</keyword>
<dbReference type="GO" id="GO:0006412">
    <property type="term" value="P:translation"/>
    <property type="evidence" value="ECO:0007669"/>
    <property type="project" value="UniProtKB-UniRule"/>
</dbReference>
<dbReference type="PANTHER" id="PTHR43168:SF2">
    <property type="entry name" value="LARGE RIBOSOMAL SUBUNIT PROTEIN BL33C"/>
    <property type="match status" value="1"/>
</dbReference>
<proteinExistence type="inferred from homology"/>
<dbReference type="NCBIfam" id="TIGR01023">
    <property type="entry name" value="rpmG_bact"/>
    <property type="match status" value="1"/>
</dbReference>
<evidence type="ECO:0000256" key="5">
    <source>
        <dbReference type="HAMAP-Rule" id="MF_00294"/>
    </source>
</evidence>
<reference evidence="6 7" key="1">
    <citation type="submission" date="2012-09" db="EMBL/GenBank/DDBJ databases">
        <title>Genome Sequence of Bacillus sp. DW5-4.</title>
        <authorList>
            <person name="Lai Q."/>
            <person name="Liu Y."/>
            <person name="Shao Z."/>
        </authorList>
    </citation>
    <scope>NUCLEOTIDE SEQUENCE [LARGE SCALE GENOMIC DNA]</scope>
    <source>
        <strain evidence="6 7">DW5-4</strain>
    </source>
</reference>
<dbReference type="OrthoDB" id="197660at2"/>
<dbReference type="GO" id="GO:0005737">
    <property type="term" value="C:cytoplasm"/>
    <property type="evidence" value="ECO:0007669"/>
    <property type="project" value="UniProtKB-ARBA"/>
</dbReference>
<dbReference type="NCBIfam" id="NF001764">
    <property type="entry name" value="PRK00504.1"/>
    <property type="match status" value="1"/>
</dbReference>
<evidence type="ECO:0000256" key="1">
    <source>
        <dbReference type="ARBA" id="ARBA00007596"/>
    </source>
</evidence>
<dbReference type="Gene3D" id="2.20.28.120">
    <property type="entry name" value="Ribosomal protein L33"/>
    <property type="match status" value="1"/>
</dbReference>
<dbReference type="eggNOG" id="COG0267">
    <property type="taxonomic scope" value="Bacteria"/>
</dbReference>
<accession>A0A081LCX1</accession>
<dbReference type="RefSeq" id="WP_008360061.1">
    <property type="nucleotide sequence ID" value="NZ_JALPZN010000017.1"/>
</dbReference>
<dbReference type="GeneID" id="66363798"/>
<dbReference type="InterPro" id="IPR011332">
    <property type="entry name" value="Ribosomal_zn-bd"/>
</dbReference>
<comment type="similarity">
    <text evidence="1 5">Belongs to the bacterial ribosomal protein bL33 family.</text>
</comment>
<gene>
    <name evidence="5" type="primary">rpmG</name>
    <name evidence="6" type="ORF">BA70_15545</name>
</gene>
<evidence type="ECO:0000256" key="4">
    <source>
        <dbReference type="ARBA" id="ARBA00035176"/>
    </source>
</evidence>
<dbReference type="GeneID" id="61769813"/>
<comment type="caution">
    <text evidence="6">The sequence shown here is derived from an EMBL/GenBank/DDBJ whole genome shotgun (WGS) entry which is preliminary data.</text>
</comment>
<evidence type="ECO:0000256" key="3">
    <source>
        <dbReference type="ARBA" id="ARBA00023274"/>
    </source>
</evidence>
<dbReference type="InterPro" id="IPR018264">
    <property type="entry name" value="Ribosomal_bL33_CS"/>
</dbReference>
<dbReference type="Proteomes" id="UP000028091">
    <property type="component" value="Unassembled WGS sequence"/>
</dbReference>
<dbReference type="Pfam" id="PF00471">
    <property type="entry name" value="Ribosomal_L33"/>
    <property type="match status" value="1"/>
</dbReference>
<evidence type="ECO:0000313" key="6">
    <source>
        <dbReference type="EMBL" id="KEP27097.1"/>
    </source>
</evidence>
<dbReference type="GO" id="GO:1990904">
    <property type="term" value="C:ribonucleoprotein complex"/>
    <property type="evidence" value="ECO:0007669"/>
    <property type="project" value="UniProtKB-KW"/>
</dbReference>
<dbReference type="GO" id="GO:0003735">
    <property type="term" value="F:structural constituent of ribosome"/>
    <property type="evidence" value="ECO:0007669"/>
    <property type="project" value="InterPro"/>
</dbReference>
<name>A0A081LCX1_9BACI</name>
<dbReference type="NCBIfam" id="NF001860">
    <property type="entry name" value="PRK00595.1"/>
    <property type="match status" value="1"/>
</dbReference>
<dbReference type="InterPro" id="IPR038584">
    <property type="entry name" value="Ribosomal_bL33_sf"/>
</dbReference>
<keyword evidence="2 5" id="KW-0689">Ribosomal protein</keyword>